<feature type="transmembrane region" description="Helical" evidence="9">
    <location>
        <begin position="228"/>
        <end position="249"/>
    </location>
</feature>
<dbReference type="Pfam" id="PF00535">
    <property type="entry name" value="Glycos_transf_2"/>
    <property type="match status" value="1"/>
</dbReference>
<dbReference type="EMBL" id="CP042997">
    <property type="protein sequence ID" value="QEH37393.1"/>
    <property type="molecule type" value="Genomic_DNA"/>
</dbReference>
<comment type="subcellular location">
    <subcellularLocation>
        <location evidence="1">Cell membrane</location>
        <topology evidence="1">Multi-pass membrane protein</topology>
    </subcellularLocation>
</comment>
<keyword evidence="12" id="KW-1185">Reference proteome</keyword>
<keyword evidence="6 9" id="KW-1133">Transmembrane helix</keyword>
<dbReference type="InterPro" id="IPR050256">
    <property type="entry name" value="Glycosyltransferase_2"/>
</dbReference>
<dbReference type="OrthoDB" id="9807778at2"/>
<keyword evidence="7 9" id="KW-0472">Membrane</keyword>
<feature type="transmembrane region" description="Helical" evidence="9">
    <location>
        <begin position="261"/>
        <end position="287"/>
    </location>
</feature>
<accession>A0A5B9WA12</accession>
<dbReference type="FunFam" id="3.90.550.10:FF:000079">
    <property type="entry name" value="Probable glycosyl transferase"/>
    <property type="match status" value="1"/>
</dbReference>
<evidence type="ECO:0000256" key="9">
    <source>
        <dbReference type="SAM" id="Phobius"/>
    </source>
</evidence>
<dbReference type="CDD" id="cd04187">
    <property type="entry name" value="DPM1_like_bac"/>
    <property type="match status" value="1"/>
</dbReference>
<keyword evidence="4" id="KW-0808">Transferase</keyword>
<dbReference type="GO" id="GO:0005886">
    <property type="term" value="C:plasma membrane"/>
    <property type="evidence" value="ECO:0007669"/>
    <property type="project" value="UniProtKB-SubCell"/>
</dbReference>
<evidence type="ECO:0000313" key="11">
    <source>
        <dbReference type="EMBL" id="QEH37393.1"/>
    </source>
</evidence>
<name>A0A5B9WA12_9BACT</name>
<dbReference type="PANTHER" id="PTHR48090">
    <property type="entry name" value="UNDECAPRENYL-PHOSPHATE 4-DEOXY-4-FORMAMIDO-L-ARABINOSE TRANSFERASE-RELATED"/>
    <property type="match status" value="1"/>
</dbReference>
<evidence type="ECO:0000256" key="6">
    <source>
        <dbReference type="ARBA" id="ARBA00022989"/>
    </source>
</evidence>
<protein>
    <recommendedName>
        <fullName evidence="10">Glycosyltransferase 2-like domain-containing protein</fullName>
    </recommendedName>
</protein>
<keyword evidence="5 9" id="KW-0812">Transmembrane</keyword>
<dbReference type="Proteomes" id="UP000324233">
    <property type="component" value="Chromosome"/>
</dbReference>
<dbReference type="GO" id="GO:0016757">
    <property type="term" value="F:glycosyltransferase activity"/>
    <property type="evidence" value="ECO:0007669"/>
    <property type="project" value="UniProtKB-KW"/>
</dbReference>
<feature type="domain" description="Glycosyltransferase 2-like" evidence="10">
    <location>
        <begin position="4"/>
        <end position="167"/>
    </location>
</feature>
<dbReference type="InterPro" id="IPR001173">
    <property type="entry name" value="Glyco_trans_2-like"/>
</dbReference>
<dbReference type="SUPFAM" id="SSF53448">
    <property type="entry name" value="Nucleotide-diphospho-sugar transferases"/>
    <property type="match status" value="1"/>
</dbReference>
<evidence type="ECO:0000256" key="7">
    <source>
        <dbReference type="ARBA" id="ARBA00023136"/>
    </source>
</evidence>
<evidence type="ECO:0000256" key="1">
    <source>
        <dbReference type="ARBA" id="ARBA00004651"/>
    </source>
</evidence>
<dbReference type="Gene3D" id="3.90.550.10">
    <property type="entry name" value="Spore Coat Polysaccharide Biosynthesis Protein SpsA, Chain A"/>
    <property type="match status" value="1"/>
</dbReference>
<dbReference type="KEGG" id="agv:OJF2_59840"/>
<reference evidence="11 12" key="1">
    <citation type="submission" date="2019-08" db="EMBL/GenBank/DDBJ databases">
        <title>Deep-cultivation of Planctomycetes and their phenomic and genomic characterization uncovers novel biology.</title>
        <authorList>
            <person name="Wiegand S."/>
            <person name="Jogler M."/>
            <person name="Boedeker C."/>
            <person name="Pinto D."/>
            <person name="Vollmers J."/>
            <person name="Rivas-Marin E."/>
            <person name="Kohn T."/>
            <person name="Peeters S.H."/>
            <person name="Heuer A."/>
            <person name="Rast P."/>
            <person name="Oberbeckmann S."/>
            <person name="Bunk B."/>
            <person name="Jeske O."/>
            <person name="Meyerdierks A."/>
            <person name="Storesund J.E."/>
            <person name="Kallscheuer N."/>
            <person name="Luecker S."/>
            <person name="Lage O.M."/>
            <person name="Pohl T."/>
            <person name="Merkel B.J."/>
            <person name="Hornburger P."/>
            <person name="Mueller R.-W."/>
            <person name="Bruemmer F."/>
            <person name="Labrenz M."/>
            <person name="Spormann A.M."/>
            <person name="Op den Camp H."/>
            <person name="Overmann J."/>
            <person name="Amann R."/>
            <person name="Jetten M.S.M."/>
            <person name="Mascher T."/>
            <person name="Medema M.H."/>
            <person name="Devos D.P."/>
            <person name="Kaster A.-K."/>
            <person name="Ovreas L."/>
            <person name="Rohde M."/>
            <person name="Galperin M.Y."/>
            <person name="Jogler C."/>
        </authorList>
    </citation>
    <scope>NUCLEOTIDE SEQUENCE [LARGE SCALE GENOMIC DNA]</scope>
    <source>
        <strain evidence="11 12">OJF2</strain>
    </source>
</reference>
<comment type="similarity">
    <text evidence="8">Belongs to the glycosyltransferase 2 family. GtrB subfamily.</text>
</comment>
<dbReference type="InterPro" id="IPR029044">
    <property type="entry name" value="Nucleotide-diphossugar_trans"/>
</dbReference>
<evidence type="ECO:0000313" key="12">
    <source>
        <dbReference type="Proteomes" id="UP000324233"/>
    </source>
</evidence>
<evidence type="ECO:0000256" key="5">
    <source>
        <dbReference type="ARBA" id="ARBA00022692"/>
    </source>
</evidence>
<evidence type="ECO:0000259" key="10">
    <source>
        <dbReference type="Pfam" id="PF00535"/>
    </source>
</evidence>
<dbReference type="PANTHER" id="PTHR48090:SF1">
    <property type="entry name" value="PROPHAGE BACTOPRENOL GLUCOSYL TRANSFERASE HOMOLOG"/>
    <property type="match status" value="1"/>
</dbReference>
<keyword evidence="2" id="KW-1003">Cell membrane</keyword>
<dbReference type="AlphaFoldDB" id="A0A5B9WA12"/>
<gene>
    <name evidence="11" type="ORF">OJF2_59840</name>
</gene>
<evidence type="ECO:0000256" key="4">
    <source>
        <dbReference type="ARBA" id="ARBA00022679"/>
    </source>
</evidence>
<keyword evidence="3" id="KW-0328">Glycosyltransferase</keyword>
<evidence type="ECO:0000256" key="3">
    <source>
        <dbReference type="ARBA" id="ARBA00022676"/>
    </source>
</evidence>
<evidence type="ECO:0000256" key="2">
    <source>
        <dbReference type="ARBA" id="ARBA00022475"/>
    </source>
</evidence>
<dbReference type="RefSeq" id="WP_148596957.1">
    <property type="nucleotide sequence ID" value="NZ_CP042997.1"/>
</dbReference>
<proteinExistence type="inferred from homology"/>
<evidence type="ECO:0000256" key="8">
    <source>
        <dbReference type="ARBA" id="ARBA00038152"/>
    </source>
</evidence>
<sequence>MKLSVVIPIFNEAEVLPSLLAALHPVLEGLGCVFEVLFVEDGSRDDSPTILDAAARADSRIKVLQFSRNFGHQAAITAGLDFATGDAVVVMDADLQDPPELLPAMVQKYEEGYDVVSAQRVQRDGETAFKRATASLFYAIMRKAVDERLRPQVGDFRLLSRRAVDALGGLREQHRFVRGLIAWLGLREAVVPFHRRARAAGTTKYPVWKMLRFAWTAISSFSALPLKLSLYGGMALTLLGVVYSVLVLYETFVLRTTVRGWASLVCIQLLFSGAILTAIGLVGDYVARIYEEVKGRPLYVVAGGRNLGEPAWPARAACPEDFARPQDDLRVDGAANGANGEAKLPRTVAVQGVAR</sequence>
<organism evidence="11 12">
    <name type="scientific">Aquisphaera giovannonii</name>
    <dbReference type="NCBI Taxonomy" id="406548"/>
    <lineage>
        <taxon>Bacteria</taxon>
        <taxon>Pseudomonadati</taxon>
        <taxon>Planctomycetota</taxon>
        <taxon>Planctomycetia</taxon>
        <taxon>Isosphaerales</taxon>
        <taxon>Isosphaeraceae</taxon>
        <taxon>Aquisphaera</taxon>
    </lineage>
</organism>